<dbReference type="InterPro" id="IPR013785">
    <property type="entry name" value="Aldolase_TIM"/>
</dbReference>
<accession>A0A6A9V1F3</accession>
<evidence type="ECO:0000313" key="5">
    <source>
        <dbReference type="Proteomes" id="UP000435304"/>
    </source>
</evidence>
<evidence type="ECO:0000256" key="3">
    <source>
        <dbReference type="SAM" id="MobiDB-lite"/>
    </source>
</evidence>
<dbReference type="PANTHER" id="PTHR12128:SF66">
    <property type="entry name" value="4-HYDROXY-2-OXOGLUTARATE ALDOLASE, MITOCHONDRIAL"/>
    <property type="match status" value="1"/>
</dbReference>
<dbReference type="EMBL" id="WPCU01000010">
    <property type="protein sequence ID" value="MVA77309.1"/>
    <property type="molecule type" value="Genomic_DNA"/>
</dbReference>
<feature type="region of interest" description="Disordered" evidence="3">
    <location>
        <begin position="1"/>
        <end position="62"/>
    </location>
</feature>
<evidence type="ECO:0000313" key="4">
    <source>
        <dbReference type="EMBL" id="MVA77309.1"/>
    </source>
</evidence>
<comment type="caution">
    <text evidence="4">The sequence shown here is derived from an EMBL/GenBank/DDBJ whole genome shotgun (WGS) entry which is preliminary data.</text>
</comment>
<gene>
    <name evidence="4" type="ORF">GC722_14950</name>
</gene>
<dbReference type="AlphaFoldDB" id="A0A6A9V1F3"/>
<evidence type="ECO:0000256" key="2">
    <source>
        <dbReference type="ARBA" id="ARBA00023239"/>
    </source>
</evidence>
<sequence length="376" mass="40123">MPSRGQSEQGRRRCRRQHERLRMPTGPAPPWRSCCARSRPSCPSSADLEEVSTDQPPEETFGKCHRMAPPLHLAQDRAEEQTVADGPEVLAALITPFAGDRVGTTALRALLERLEPHLDGVFLPGTMGEFLALGASEADELWRIAAEVLGPGRVVAHVGAAAVGAAAELVAVAAGHGVTRFAAITPFYLRVGRDDVLRHYARLVERVPEGTELYGYVFPDVTGNDLLPADLPALAATGVVGVKVSGRAAERVEEYLAAAPEGFALWSGKDSDLPRVLRAGGRGTVSGTCVVHPRLWADLRDGWAAGDETRWTAAQRDIERLVPVVGASIARVRHALELVGTPVGPARMPQPSLDDADRAQVRDLLADLGLLAGAGR</sequence>
<keyword evidence="2" id="KW-0456">Lyase</keyword>
<dbReference type="InterPro" id="IPR002220">
    <property type="entry name" value="DapA-like"/>
</dbReference>
<feature type="compositionally biased region" description="Low complexity" evidence="3">
    <location>
        <begin position="32"/>
        <end position="46"/>
    </location>
</feature>
<dbReference type="CDD" id="cd00408">
    <property type="entry name" value="DHDPS-like"/>
    <property type="match status" value="1"/>
</dbReference>
<dbReference type="Gene3D" id="3.20.20.70">
    <property type="entry name" value="Aldolase class I"/>
    <property type="match status" value="1"/>
</dbReference>
<dbReference type="PRINTS" id="PR00146">
    <property type="entry name" value="DHPICSNTHASE"/>
</dbReference>
<protein>
    <submittedName>
        <fullName evidence="4">Dihydrodipicolinate synthase family protein</fullName>
    </submittedName>
</protein>
<name>A0A6A9V1F3_9ACTN</name>
<dbReference type="SUPFAM" id="SSF51569">
    <property type="entry name" value="Aldolase"/>
    <property type="match status" value="1"/>
</dbReference>
<dbReference type="Pfam" id="PF00701">
    <property type="entry name" value="DHDPS"/>
    <property type="match status" value="1"/>
</dbReference>
<dbReference type="SMART" id="SM01130">
    <property type="entry name" value="DHDPS"/>
    <property type="match status" value="1"/>
</dbReference>
<dbReference type="GO" id="GO:0008840">
    <property type="term" value="F:4-hydroxy-tetrahydrodipicolinate synthase activity"/>
    <property type="evidence" value="ECO:0007669"/>
    <property type="project" value="TreeGrafter"/>
</dbReference>
<reference evidence="4 5" key="1">
    <citation type="submission" date="2019-12" db="EMBL/GenBank/DDBJ databases">
        <title>Auraticoccus cholistani sp. nov., an actinomycete isolated from soil of Cholistan desert.</title>
        <authorList>
            <person name="Cheema M.T."/>
        </authorList>
    </citation>
    <scope>NUCLEOTIDE SEQUENCE [LARGE SCALE GENOMIC DNA]</scope>
    <source>
        <strain evidence="4 5">F435</strain>
    </source>
</reference>
<keyword evidence="5" id="KW-1185">Reference proteome</keyword>
<proteinExistence type="inferred from homology"/>
<dbReference type="PANTHER" id="PTHR12128">
    <property type="entry name" value="DIHYDRODIPICOLINATE SYNTHASE"/>
    <property type="match status" value="1"/>
</dbReference>
<evidence type="ECO:0000256" key="1">
    <source>
        <dbReference type="ARBA" id="ARBA00007592"/>
    </source>
</evidence>
<comment type="similarity">
    <text evidence="1">Belongs to the DapA family.</text>
</comment>
<organism evidence="4 5">
    <name type="scientific">Auraticoccus cholistanensis</name>
    <dbReference type="NCBI Taxonomy" id="2656650"/>
    <lineage>
        <taxon>Bacteria</taxon>
        <taxon>Bacillati</taxon>
        <taxon>Actinomycetota</taxon>
        <taxon>Actinomycetes</taxon>
        <taxon>Propionibacteriales</taxon>
        <taxon>Propionibacteriaceae</taxon>
        <taxon>Auraticoccus</taxon>
    </lineage>
</organism>
<dbReference type="Proteomes" id="UP000435304">
    <property type="component" value="Unassembled WGS sequence"/>
</dbReference>